<protein>
    <submittedName>
        <fullName evidence="1">Uncharacterized protein</fullName>
    </submittedName>
</protein>
<organism evidence="1">
    <name type="scientific">uncultured Caudovirales phage</name>
    <dbReference type="NCBI Taxonomy" id="2100421"/>
    <lineage>
        <taxon>Viruses</taxon>
        <taxon>Duplodnaviria</taxon>
        <taxon>Heunggongvirae</taxon>
        <taxon>Uroviricota</taxon>
        <taxon>Caudoviricetes</taxon>
        <taxon>Peduoviridae</taxon>
        <taxon>Maltschvirus</taxon>
        <taxon>Maltschvirus maltsch</taxon>
    </lineage>
</organism>
<name>A0A6J7WSX1_9CAUD</name>
<accession>A0A6J7WSX1</accession>
<sequence length="817" mass="91617">MANDPEMNEPKNGEFIDVEIEKSDVQDTDDGGAIVTLEDESEINENPEFYINLAEEIPDNSLSELATDLLDAIARDKEARSLRDKQYEEGLKRTGLGNDAPGGAQFQGASRVVHPILTEVSIDFAARAIKELFPRTGPDSGPIKEQIIGEPTVEKAEKAKRKSRYMNWQVTEQMPEFRNELEQLLTQVPLGGAQYLKLTWDRRLKRPKPYLITIDDMYLPYAATSFYTSDRKTHRQAITQLEFDRRVKSGLYRDIELIPTSTPEQTRAEKANDKIEGREQFDYYDDDGLRTIFEIYVECEISEDDQTDGEIAPYIVTIDEVSKEILAIYRNWDEEDPRKIALDWIVEYPFVPWRGAYPIGIIHMIGGLSAAITGSLRALMDSAHIQNAQTGLKLKGGSRGGQSLNVQPTQVLEVEGTPNNDDIRKTFMPLPFPGPSQTLFTLMGFLVDAAKGVVRTTFEDISDNPDRLPVGTTLALIEQGMVVFNAIHARLHDAMGRTLKILHRLNKTYLEDEDVFDETGELLVRRSDFDGPMDVIPVSDPNIFSEVQRFAQLQIIEQRAQAMPDLYDLRKVEELILDRTKIPNAKSLLKKVPEPHKLNAVNENVAATMGSPIVAFPEQDHLAHIQVHLSYISNPLLGGSRIMAPVVIPPMLNHIKDHIALWYVTETVRIASEAVGQDITALMDPKNPDVDQAFDRMLAAADAHVEAEAARTLSAVPQIIQKAIEMMQQYQPPQPDPTQLAIQAQQAETQRRAMADQAKAQTDQQKIAADIQNKQLEIQAREQMNREDNQTAMLIAASELEAGHRTNLKNGTGIAKG</sequence>
<dbReference type="EMBL" id="LR798277">
    <property type="protein sequence ID" value="CAB5219895.1"/>
    <property type="molecule type" value="Genomic_DNA"/>
</dbReference>
<evidence type="ECO:0000313" key="1">
    <source>
        <dbReference type="EMBL" id="CAB5219895.1"/>
    </source>
</evidence>
<proteinExistence type="predicted"/>
<reference evidence="1" key="1">
    <citation type="submission" date="2020-05" db="EMBL/GenBank/DDBJ databases">
        <authorList>
            <person name="Chiriac C."/>
            <person name="Salcher M."/>
            <person name="Ghai R."/>
            <person name="Kavagutti S V."/>
        </authorList>
    </citation>
    <scope>NUCLEOTIDE SEQUENCE</scope>
</reference>
<gene>
    <name evidence="1" type="ORF">UFOVP237_28</name>
</gene>